<dbReference type="HOGENOM" id="CLU_529632_0_0_1"/>
<dbReference type="EMBL" id="JELW01000021">
    <property type="protein sequence ID" value="EXU99123.1"/>
    <property type="molecule type" value="Genomic_DNA"/>
</dbReference>
<dbReference type="GO" id="GO:0006508">
    <property type="term" value="P:proteolysis"/>
    <property type="evidence" value="ECO:0007669"/>
    <property type="project" value="InterPro"/>
</dbReference>
<comment type="caution">
    <text evidence="4">The sequence shown here is derived from an EMBL/GenBank/DDBJ whole genome shotgun (WGS) entry which is preliminary data.</text>
</comment>
<dbReference type="OrthoDB" id="4861287at2759"/>
<dbReference type="Gene3D" id="2.40.10.10">
    <property type="entry name" value="Trypsin-like serine proteases"/>
    <property type="match status" value="1"/>
</dbReference>
<protein>
    <submittedName>
        <fullName evidence="4">Peptidase S1 domain protein</fullName>
    </submittedName>
</protein>
<evidence type="ECO:0000259" key="2">
    <source>
        <dbReference type="Pfam" id="PF00089"/>
    </source>
</evidence>
<dbReference type="InterPro" id="IPR043504">
    <property type="entry name" value="Peptidase_S1_PA_chymotrypsin"/>
</dbReference>
<evidence type="ECO:0000259" key="3">
    <source>
        <dbReference type="Pfam" id="PF17945"/>
    </source>
</evidence>
<feature type="domain" description="Metalloprotease StcE C-terminal" evidence="3">
    <location>
        <begin position="387"/>
        <end position="476"/>
    </location>
</feature>
<dbReference type="InterPro" id="IPR009003">
    <property type="entry name" value="Peptidase_S1_PA"/>
</dbReference>
<dbReference type="InterPro" id="IPR001254">
    <property type="entry name" value="Trypsin_dom"/>
</dbReference>
<feature type="signal peptide" evidence="1">
    <location>
        <begin position="1"/>
        <end position="19"/>
    </location>
</feature>
<dbReference type="Gene3D" id="2.60.20.40">
    <property type="match status" value="2"/>
</dbReference>
<dbReference type="eggNOG" id="ENOG502T4GD">
    <property type="taxonomic scope" value="Eukaryota"/>
</dbReference>
<dbReference type="InterPro" id="IPR040966">
    <property type="entry name" value="StcE_C"/>
</dbReference>
<dbReference type="Pfam" id="PF00089">
    <property type="entry name" value="Trypsin"/>
    <property type="match status" value="1"/>
</dbReference>
<reference evidence="4 5" key="1">
    <citation type="submission" date="2014-02" db="EMBL/GenBank/DDBJ databases">
        <title>The genome sequence of the entomopathogenic fungus Metarhizium robertsii ARSEF 2575.</title>
        <authorList>
            <person name="Giuliano Garisto Donzelli B."/>
            <person name="Roe B.A."/>
            <person name="Macmil S.L."/>
            <person name="Krasnoff S.B."/>
            <person name="Gibson D.M."/>
        </authorList>
    </citation>
    <scope>NUCLEOTIDE SEQUENCE [LARGE SCALE GENOMIC DNA]</scope>
    <source>
        <strain evidence="4 5">ARSEF 2575</strain>
    </source>
</reference>
<name>A0A0A1US99_9HYPO</name>
<proteinExistence type="predicted"/>
<evidence type="ECO:0000313" key="4">
    <source>
        <dbReference type="EMBL" id="EXU99123.1"/>
    </source>
</evidence>
<dbReference type="Pfam" id="PF17945">
    <property type="entry name" value="Crystall_4"/>
    <property type="match status" value="2"/>
</dbReference>
<feature type="domain" description="Peptidase S1" evidence="2">
    <location>
        <begin position="52"/>
        <end position="274"/>
    </location>
</feature>
<dbReference type="InterPro" id="IPR018114">
    <property type="entry name" value="TRYPSIN_HIS"/>
</dbReference>
<accession>A0A0A1US99</accession>
<dbReference type="AlphaFoldDB" id="A0A0A1US99"/>
<gene>
    <name evidence="4" type="ORF">X797_007846</name>
</gene>
<dbReference type="Proteomes" id="UP000030151">
    <property type="component" value="Unassembled WGS sequence"/>
</dbReference>
<evidence type="ECO:0000256" key="1">
    <source>
        <dbReference type="SAM" id="SignalP"/>
    </source>
</evidence>
<sequence>MKAIIWCLSMATMAAWSFARPLVIDKATFERHGGDVNNVAISIKTHNEELRASSYETPWLVVGRISGCTATWLGEKDDWTYVLTAAHCVAYQGTETAISKTFTAPGGQVIASGKGTVYVPRQRVKKPKGMGGASTDIAILKLPTRNPMVDKDGRSLERPILNDALDEKGRDVIFVGYGSWGVGLNGKGAYGPSQGERRLYGRSRIDSIFELEHGIAASYKPVGPSPFWARTAPGDSGSAWWQIREGKPVIIATTNGGRPTEATGARVSKYAAWIKSIYPEARILSAEKPQGCIVSLHTKARYCMSAGTTPEHSLPWWIYEHEIYVDAAPGTAVMLSDFDNLSYNRIATFVGTVENERLKSVKAANGKHLDFSRPHSMRVVKDTTPVGCITSLTTSASYCLPPEQQSEGSLPSWIYAHDVQVEAAPGTAVILSDSDNLPQDRLGTFTGFVQNWDLTKVRALNGEDLDFSRPKSMRVIRQ</sequence>
<dbReference type="SUPFAM" id="SSF50494">
    <property type="entry name" value="Trypsin-like serine proteases"/>
    <property type="match status" value="1"/>
</dbReference>
<dbReference type="PROSITE" id="PS00134">
    <property type="entry name" value="TRYPSIN_HIS"/>
    <property type="match status" value="1"/>
</dbReference>
<dbReference type="GO" id="GO:0004252">
    <property type="term" value="F:serine-type endopeptidase activity"/>
    <property type="evidence" value="ECO:0007669"/>
    <property type="project" value="InterPro"/>
</dbReference>
<feature type="chain" id="PRO_5001980806" evidence="1">
    <location>
        <begin position="20"/>
        <end position="478"/>
    </location>
</feature>
<keyword evidence="1" id="KW-0732">Signal</keyword>
<organism evidence="4 5">
    <name type="scientific">Metarhizium robertsii</name>
    <dbReference type="NCBI Taxonomy" id="568076"/>
    <lineage>
        <taxon>Eukaryota</taxon>
        <taxon>Fungi</taxon>
        <taxon>Dikarya</taxon>
        <taxon>Ascomycota</taxon>
        <taxon>Pezizomycotina</taxon>
        <taxon>Sordariomycetes</taxon>
        <taxon>Hypocreomycetidae</taxon>
        <taxon>Hypocreales</taxon>
        <taxon>Clavicipitaceae</taxon>
        <taxon>Metarhizium</taxon>
    </lineage>
</organism>
<feature type="domain" description="Metalloprotease StcE C-terminal" evidence="3">
    <location>
        <begin position="291"/>
        <end position="380"/>
    </location>
</feature>
<evidence type="ECO:0000313" key="5">
    <source>
        <dbReference type="Proteomes" id="UP000030151"/>
    </source>
</evidence>